<reference evidence="3 4" key="1">
    <citation type="submission" date="2018-06" db="EMBL/GenBank/DDBJ databases">
        <title>Genomic Encyclopedia of Archaeal and Bacterial Type Strains, Phase II (KMG-II): from individual species to whole genera.</title>
        <authorList>
            <person name="Goeker M."/>
        </authorList>
    </citation>
    <scope>NUCLEOTIDE SEQUENCE [LARGE SCALE GENOMIC DNA]</scope>
    <source>
        <strain evidence="3 4">DSM 17205</strain>
    </source>
</reference>
<dbReference type="CDD" id="cd00293">
    <property type="entry name" value="USP-like"/>
    <property type="match status" value="2"/>
</dbReference>
<dbReference type="PANTHER" id="PTHR46268">
    <property type="entry name" value="STRESS RESPONSE PROTEIN NHAX"/>
    <property type="match status" value="1"/>
</dbReference>
<dbReference type="PRINTS" id="PR01438">
    <property type="entry name" value="UNVRSLSTRESS"/>
</dbReference>
<dbReference type="Gene3D" id="3.40.50.620">
    <property type="entry name" value="HUPs"/>
    <property type="match status" value="2"/>
</dbReference>
<evidence type="ECO:0000313" key="4">
    <source>
        <dbReference type="Proteomes" id="UP000248584"/>
    </source>
</evidence>
<name>A0ABX5PZ62_9FLAO</name>
<protein>
    <submittedName>
        <fullName evidence="3">Nucleotide-binding universal stress UspA family protein</fullName>
    </submittedName>
</protein>
<feature type="domain" description="UspA" evidence="2">
    <location>
        <begin position="149"/>
        <end position="268"/>
    </location>
</feature>
<accession>A0ABX5PZ62</accession>
<dbReference type="EMBL" id="QKZR01000001">
    <property type="protein sequence ID" value="PZX43025.1"/>
    <property type="molecule type" value="Genomic_DNA"/>
</dbReference>
<dbReference type="RefSeq" id="WP_015360815.1">
    <property type="nucleotide sequence ID" value="NZ_QKZR01000001.1"/>
</dbReference>
<dbReference type="InterPro" id="IPR006016">
    <property type="entry name" value="UspA"/>
</dbReference>
<sequence>MKNIIVPVDFSNHSEYALETAAIIAKKHDATLHVLHMLELSESLISHSSNDNTNEMMFLLALSRKKFEPFLEKEYLKGVKVEAVIKHHKVYKEVDVLAKKINADLIVMGSHGLMAHQGIFAGSNAEKMVRNSTTPVLTIKSAPKNFNLEKVIMATDLSVESVPAYQKALGLFETLGSSVNLVFVNRPHASFISSQEFKELTQKFEKAGGTNQVSFIAGYTIEDGLMQFAEELQADGIAISTHGRKGLSHFFKGSISEDLANHSPLPVMSFKI</sequence>
<dbReference type="SUPFAM" id="SSF52402">
    <property type="entry name" value="Adenine nucleotide alpha hydrolases-like"/>
    <property type="match status" value="2"/>
</dbReference>
<dbReference type="PANTHER" id="PTHR46268:SF6">
    <property type="entry name" value="UNIVERSAL STRESS PROTEIN UP12"/>
    <property type="match status" value="1"/>
</dbReference>
<dbReference type="InterPro" id="IPR014729">
    <property type="entry name" value="Rossmann-like_a/b/a_fold"/>
</dbReference>
<organism evidence="3 4">
    <name type="scientific">Nonlabens dokdonensis</name>
    <dbReference type="NCBI Taxonomy" id="328515"/>
    <lineage>
        <taxon>Bacteria</taxon>
        <taxon>Pseudomonadati</taxon>
        <taxon>Bacteroidota</taxon>
        <taxon>Flavobacteriia</taxon>
        <taxon>Flavobacteriales</taxon>
        <taxon>Flavobacteriaceae</taxon>
        <taxon>Nonlabens</taxon>
    </lineage>
</organism>
<evidence type="ECO:0000259" key="2">
    <source>
        <dbReference type="Pfam" id="PF00582"/>
    </source>
</evidence>
<feature type="domain" description="UspA" evidence="2">
    <location>
        <begin position="1"/>
        <end position="140"/>
    </location>
</feature>
<proteinExistence type="inferred from homology"/>
<evidence type="ECO:0000256" key="1">
    <source>
        <dbReference type="ARBA" id="ARBA00008791"/>
    </source>
</evidence>
<dbReference type="Pfam" id="PF00582">
    <property type="entry name" value="Usp"/>
    <property type="match status" value="2"/>
</dbReference>
<comment type="similarity">
    <text evidence="1">Belongs to the universal stress protein A family.</text>
</comment>
<evidence type="ECO:0000313" key="3">
    <source>
        <dbReference type="EMBL" id="PZX43025.1"/>
    </source>
</evidence>
<dbReference type="Proteomes" id="UP000248584">
    <property type="component" value="Unassembled WGS sequence"/>
</dbReference>
<comment type="caution">
    <text evidence="3">The sequence shown here is derived from an EMBL/GenBank/DDBJ whole genome shotgun (WGS) entry which is preliminary data.</text>
</comment>
<gene>
    <name evidence="3" type="ORF">LX97_00024</name>
</gene>
<dbReference type="InterPro" id="IPR006015">
    <property type="entry name" value="Universal_stress_UspA"/>
</dbReference>
<keyword evidence="4" id="KW-1185">Reference proteome</keyword>